<dbReference type="Proteomes" id="UP000000773">
    <property type="component" value="Chromosome"/>
</dbReference>
<reference evidence="1 2" key="1">
    <citation type="journal article" date="2006" name="Proc. Natl. Acad. Sci. U.S.A.">
        <title>Comparative genomics of the lactic acid bacteria.</title>
        <authorList>
            <person name="Makarova K."/>
            <person name="Slesarev A."/>
            <person name="Wolf Y."/>
            <person name="Sorokin A."/>
            <person name="Mirkin B."/>
            <person name="Koonin E."/>
            <person name="Pavlov A."/>
            <person name="Pavlova N."/>
            <person name="Karamychev V."/>
            <person name="Polouchine N."/>
            <person name="Shakhova V."/>
            <person name="Grigoriev I."/>
            <person name="Lou Y."/>
            <person name="Rohksar D."/>
            <person name="Lucas S."/>
            <person name="Huang K."/>
            <person name="Goodstein D.M."/>
            <person name="Hawkins T."/>
            <person name="Plengvidhya V."/>
            <person name="Welker D."/>
            <person name="Hughes J."/>
            <person name="Goh Y."/>
            <person name="Benson A."/>
            <person name="Baldwin K."/>
            <person name="Lee J.H."/>
            <person name="Diaz-Muniz I."/>
            <person name="Dosti B."/>
            <person name="Smeianov V."/>
            <person name="Wechter W."/>
            <person name="Barabote R."/>
            <person name="Lorca G."/>
            <person name="Altermann E."/>
            <person name="Barrangou R."/>
            <person name="Ganesan B."/>
            <person name="Xie Y."/>
            <person name="Rawsthorne H."/>
            <person name="Tamir D."/>
            <person name="Parker C."/>
            <person name="Breidt F."/>
            <person name="Broadbent J."/>
            <person name="Hutkins R."/>
            <person name="O'Sullivan D."/>
            <person name="Steele J."/>
            <person name="Unlu G."/>
            <person name="Saier M."/>
            <person name="Klaenhammer T."/>
            <person name="Richardson P."/>
            <person name="Kozyavkin S."/>
            <person name="Weimer B."/>
            <person name="Mills D."/>
        </authorList>
    </citation>
    <scope>NUCLEOTIDE SEQUENCE [LARGE SCALE GENOMIC DNA]</scope>
    <source>
        <strain evidence="2">ATCC 25745 / CCUG 21536 / LMG 10740 / 183-1w</strain>
    </source>
</reference>
<dbReference type="AlphaFoldDB" id="Q03GS4"/>
<dbReference type="EMBL" id="CP000422">
    <property type="protein sequence ID" value="ABJ67598.1"/>
    <property type="molecule type" value="Genomic_DNA"/>
</dbReference>
<dbReference type="KEGG" id="ppe:PEPE_0505"/>
<dbReference type="STRING" id="278197.PEPE_0505"/>
<organism evidence="1 2">
    <name type="scientific">Pediococcus pentosaceus (strain ATCC 25745 / CCUG 21536 / LMG 10740 / 183-1w)</name>
    <dbReference type="NCBI Taxonomy" id="278197"/>
    <lineage>
        <taxon>Bacteria</taxon>
        <taxon>Bacillati</taxon>
        <taxon>Bacillota</taxon>
        <taxon>Bacilli</taxon>
        <taxon>Lactobacillales</taxon>
        <taxon>Lactobacillaceae</taxon>
        <taxon>Pediococcus</taxon>
    </lineage>
</organism>
<name>Q03GS4_PEDPA</name>
<proteinExistence type="predicted"/>
<protein>
    <submittedName>
        <fullName evidence="1">Uncharacterized protein</fullName>
    </submittedName>
</protein>
<dbReference type="HOGENOM" id="CLU_3346985_0_0_9"/>
<gene>
    <name evidence="1" type="ordered locus">PEPE_0505</name>
</gene>
<evidence type="ECO:0000313" key="1">
    <source>
        <dbReference type="EMBL" id="ABJ67598.1"/>
    </source>
</evidence>
<sequence length="37" mass="3920">MLANASPSDKLSKRLQAIFAQASISRRDMLGAMIGAV</sequence>
<accession>Q03GS4</accession>
<evidence type="ECO:0000313" key="2">
    <source>
        <dbReference type="Proteomes" id="UP000000773"/>
    </source>
</evidence>